<dbReference type="GO" id="GO:0005737">
    <property type="term" value="C:cytoplasm"/>
    <property type="evidence" value="ECO:0007669"/>
    <property type="project" value="UniProtKB-SubCell"/>
</dbReference>
<feature type="domain" description="CS" evidence="3">
    <location>
        <begin position="1"/>
        <end position="85"/>
    </location>
</feature>
<dbReference type="InterPro" id="IPR007052">
    <property type="entry name" value="CS_dom"/>
</dbReference>
<accession>A0A059F338</accession>
<keyword evidence="5" id="KW-1185">Reference proteome</keyword>
<reference evidence="5" key="1">
    <citation type="submission" date="2013-02" db="EMBL/GenBank/DDBJ databases">
        <authorList>
            <consortium name="The Broad Institute Genome Sequencing Platform"/>
            <person name="Cuomo C."/>
            <person name="Becnel J."/>
            <person name="Sanscrainte N."/>
            <person name="Walker B."/>
            <person name="Young S.K."/>
            <person name="Zeng Q."/>
            <person name="Gargeya S."/>
            <person name="Fitzgerald M."/>
            <person name="Haas B."/>
            <person name="Abouelleil A."/>
            <person name="Alvarado L."/>
            <person name="Arachchi H.M."/>
            <person name="Berlin A.M."/>
            <person name="Chapman S.B."/>
            <person name="Dewar J."/>
            <person name="Goldberg J."/>
            <person name="Griggs A."/>
            <person name="Gujja S."/>
            <person name="Hansen M."/>
            <person name="Howarth C."/>
            <person name="Imamovic A."/>
            <person name="Larimer J."/>
            <person name="McCowan C."/>
            <person name="Murphy C."/>
            <person name="Neiman D."/>
            <person name="Pearson M."/>
            <person name="Priest M."/>
            <person name="Roberts A."/>
            <person name="Saif S."/>
            <person name="Shea T."/>
            <person name="Sisk P."/>
            <person name="Sykes S."/>
            <person name="Wortman J."/>
            <person name="Nusbaum C."/>
            <person name="Birren B."/>
        </authorList>
    </citation>
    <scope>NUCLEOTIDE SEQUENCE [LARGE SCALE GENOMIC DNA]</scope>
    <source>
        <strain evidence="5">PRA339</strain>
    </source>
</reference>
<dbReference type="Pfam" id="PF04969">
    <property type="entry name" value="CS"/>
    <property type="match status" value="1"/>
</dbReference>
<dbReference type="HOGENOM" id="CLU_124011_0_0_1"/>
<keyword evidence="2" id="KW-0963">Cytoplasm</keyword>
<dbReference type="AlphaFoldDB" id="A0A059F338"/>
<dbReference type="SUPFAM" id="SSF49764">
    <property type="entry name" value="HSP20-like chaperones"/>
    <property type="match status" value="1"/>
</dbReference>
<evidence type="ECO:0000256" key="1">
    <source>
        <dbReference type="ARBA" id="ARBA00004496"/>
    </source>
</evidence>
<dbReference type="InterPro" id="IPR008978">
    <property type="entry name" value="HSP20-like_chaperone"/>
</dbReference>
<sequence length="125" mass="15093">MIKLEWKQEFNELEFTITFEENFNQKYLQHEINNNTFKLIYRGIVFLNEAFSLSVKKETLYWEIKNNSIIYNIEKKKAEWWDSLFINGEKVDKEKLASEKIVDLSLLGAEERKILSEMIYKQSNK</sequence>
<dbReference type="EMBL" id="KK365140">
    <property type="protein sequence ID" value="KCZ81585.1"/>
    <property type="molecule type" value="Genomic_DNA"/>
</dbReference>
<dbReference type="OrthoDB" id="2190447at2759"/>
<evidence type="ECO:0000313" key="5">
    <source>
        <dbReference type="Proteomes" id="UP000030655"/>
    </source>
</evidence>
<evidence type="ECO:0000256" key="2">
    <source>
        <dbReference type="ARBA" id="ARBA00022490"/>
    </source>
</evidence>
<protein>
    <recommendedName>
        <fullName evidence="3">CS domain-containing protein</fullName>
    </recommendedName>
</protein>
<proteinExistence type="predicted"/>
<gene>
    <name evidence="4" type="ORF">H312_01040</name>
</gene>
<name>A0A059F338_9MICR</name>
<comment type="subcellular location">
    <subcellularLocation>
        <location evidence="1">Cytoplasm</location>
    </subcellularLocation>
</comment>
<dbReference type="Proteomes" id="UP000030655">
    <property type="component" value="Unassembled WGS sequence"/>
</dbReference>
<evidence type="ECO:0000313" key="4">
    <source>
        <dbReference type="EMBL" id="KCZ81585.1"/>
    </source>
</evidence>
<dbReference type="Gene3D" id="2.60.40.790">
    <property type="match status" value="1"/>
</dbReference>
<dbReference type="PROSITE" id="PS51203">
    <property type="entry name" value="CS"/>
    <property type="match status" value="1"/>
</dbReference>
<dbReference type="PANTHER" id="PTHR12356:SF3">
    <property type="entry name" value="NUCLEAR MIGRATION PROTEIN NUDC"/>
    <property type="match status" value="1"/>
</dbReference>
<evidence type="ECO:0000259" key="3">
    <source>
        <dbReference type="PROSITE" id="PS51203"/>
    </source>
</evidence>
<organism evidence="4 5">
    <name type="scientific">Anncaliia algerae PRA339</name>
    <dbReference type="NCBI Taxonomy" id="1288291"/>
    <lineage>
        <taxon>Eukaryota</taxon>
        <taxon>Fungi</taxon>
        <taxon>Fungi incertae sedis</taxon>
        <taxon>Microsporidia</taxon>
        <taxon>Tubulinosematoidea</taxon>
        <taxon>Tubulinosematidae</taxon>
        <taxon>Anncaliia</taxon>
    </lineage>
</organism>
<dbReference type="PANTHER" id="PTHR12356">
    <property type="entry name" value="NUCLEAR MOVEMENT PROTEIN NUDC"/>
    <property type="match status" value="1"/>
</dbReference>
<dbReference type="GO" id="GO:0051082">
    <property type="term" value="F:unfolded protein binding"/>
    <property type="evidence" value="ECO:0007669"/>
    <property type="project" value="TreeGrafter"/>
</dbReference>
<dbReference type="InterPro" id="IPR037898">
    <property type="entry name" value="NudC_fam"/>
</dbReference>
<dbReference type="VEuPathDB" id="MicrosporidiaDB:H312_01040"/>
<dbReference type="STRING" id="1288291.A0A059F338"/>
<dbReference type="GO" id="GO:0006457">
    <property type="term" value="P:protein folding"/>
    <property type="evidence" value="ECO:0007669"/>
    <property type="project" value="TreeGrafter"/>
</dbReference>
<reference evidence="4 5" key="2">
    <citation type="submission" date="2014-03" db="EMBL/GenBank/DDBJ databases">
        <title>The Genome Sequence of Anncaliia algerae insect isolate PRA339.</title>
        <authorList>
            <consortium name="The Broad Institute Genome Sequencing Platform"/>
            <consortium name="The Broad Institute Genome Sequencing Center for Infectious Disease"/>
            <person name="Cuomo C."/>
            <person name="Becnel J."/>
            <person name="Sanscrainte N."/>
            <person name="Walker B."/>
            <person name="Young S.K."/>
            <person name="Zeng Q."/>
            <person name="Gargeya S."/>
            <person name="Fitzgerald M."/>
            <person name="Haas B."/>
            <person name="Abouelleil A."/>
            <person name="Alvarado L."/>
            <person name="Arachchi H.M."/>
            <person name="Berlin A.M."/>
            <person name="Chapman S.B."/>
            <person name="Dewar J."/>
            <person name="Goldberg J."/>
            <person name="Griggs A."/>
            <person name="Gujja S."/>
            <person name="Hansen M."/>
            <person name="Howarth C."/>
            <person name="Imamovic A."/>
            <person name="Larimer J."/>
            <person name="McCowan C."/>
            <person name="Murphy C."/>
            <person name="Neiman D."/>
            <person name="Pearson M."/>
            <person name="Priest M."/>
            <person name="Roberts A."/>
            <person name="Saif S."/>
            <person name="Shea T."/>
            <person name="Sisk P."/>
            <person name="Sykes S."/>
            <person name="Wortman J."/>
            <person name="Nusbaum C."/>
            <person name="Birren B."/>
        </authorList>
    </citation>
    <scope>NUCLEOTIDE SEQUENCE [LARGE SCALE GENOMIC DNA]</scope>
    <source>
        <strain evidence="4 5">PRA339</strain>
    </source>
</reference>